<dbReference type="OrthoDB" id="1652954at2"/>
<dbReference type="InterPro" id="IPR005119">
    <property type="entry name" value="LysR_subst-bd"/>
</dbReference>
<reference evidence="6 8" key="1">
    <citation type="submission" date="2015-09" db="EMBL/GenBank/DDBJ databases">
        <authorList>
            <consortium name="Pathogen Informatics"/>
        </authorList>
    </citation>
    <scope>NUCLEOTIDE SEQUENCE [LARGE SCALE GENOMIC DNA]</scope>
    <source>
        <strain evidence="6 8">2789STDY5834960</strain>
    </source>
</reference>
<dbReference type="FunFam" id="1.10.10.10:FF:000001">
    <property type="entry name" value="LysR family transcriptional regulator"/>
    <property type="match status" value="1"/>
</dbReference>
<evidence type="ECO:0000256" key="3">
    <source>
        <dbReference type="ARBA" id="ARBA00023125"/>
    </source>
</evidence>
<dbReference type="PANTHER" id="PTHR30419">
    <property type="entry name" value="HTH-TYPE TRANSCRIPTIONAL REGULATOR YBHD"/>
    <property type="match status" value="1"/>
</dbReference>
<dbReference type="PRINTS" id="PR00039">
    <property type="entry name" value="HTHLYSR"/>
</dbReference>
<dbReference type="STRING" id="166486.ERS852572_01953"/>
<dbReference type="RefSeq" id="WP_055194399.1">
    <property type="nucleotide sequence ID" value="NZ_CABIYH010000013.1"/>
</dbReference>
<dbReference type="EMBL" id="QRID01000033">
    <property type="protein sequence ID" value="RHG24493.1"/>
    <property type="molecule type" value="Genomic_DNA"/>
</dbReference>
<feature type="domain" description="HTH lysR-type" evidence="5">
    <location>
        <begin position="1"/>
        <end position="58"/>
    </location>
</feature>
<evidence type="ECO:0000313" key="8">
    <source>
        <dbReference type="Proteomes" id="UP000095350"/>
    </source>
</evidence>
<evidence type="ECO:0000256" key="2">
    <source>
        <dbReference type="ARBA" id="ARBA00023015"/>
    </source>
</evidence>
<dbReference type="InterPro" id="IPR000847">
    <property type="entry name" value="LysR_HTH_N"/>
</dbReference>
<evidence type="ECO:0000256" key="4">
    <source>
        <dbReference type="ARBA" id="ARBA00023163"/>
    </source>
</evidence>
<dbReference type="Pfam" id="PF00126">
    <property type="entry name" value="HTH_1"/>
    <property type="match status" value="1"/>
</dbReference>
<dbReference type="SUPFAM" id="SSF53850">
    <property type="entry name" value="Periplasmic binding protein-like II"/>
    <property type="match status" value="1"/>
</dbReference>
<evidence type="ECO:0000256" key="1">
    <source>
        <dbReference type="ARBA" id="ARBA00009437"/>
    </source>
</evidence>
<dbReference type="Gene3D" id="1.10.10.10">
    <property type="entry name" value="Winged helix-like DNA-binding domain superfamily/Winged helix DNA-binding domain"/>
    <property type="match status" value="1"/>
</dbReference>
<dbReference type="SUPFAM" id="SSF46785">
    <property type="entry name" value="Winged helix' DNA-binding domain"/>
    <property type="match status" value="1"/>
</dbReference>
<dbReference type="EMBL" id="CYXZ01000013">
    <property type="protein sequence ID" value="CUN10906.1"/>
    <property type="molecule type" value="Genomic_DNA"/>
</dbReference>
<keyword evidence="3" id="KW-0238">DNA-binding</keyword>
<dbReference type="Proteomes" id="UP000095350">
    <property type="component" value="Unassembled WGS sequence"/>
</dbReference>
<dbReference type="GO" id="GO:0005829">
    <property type="term" value="C:cytosol"/>
    <property type="evidence" value="ECO:0007669"/>
    <property type="project" value="TreeGrafter"/>
</dbReference>
<gene>
    <name evidence="6" type="primary">cynR_3</name>
    <name evidence="7" type="ORF">DW264_18235</name>
    <name evidence="6" type="ORF">ERS852572_01953</name>
</gene>
<sequence>MNTENLKEFIVLAETKNFWEASERLYMNQSTLSKHIKSLENDLGVALFTRTTRRVELTNYGEIFLPYAKSVTRSEFEGISAIQRMLNIENGLLTIGTIPSMPQYHITQFLAQFQKLYPETTVRITEDDPVNLMTYLENEKCELIFNREDKVTFEKNFLNDHHILRIPYMSDHLVALIPLSHPLASSSSITLQQLKNDRFCFIKEGSLMYQMSMDACQNAGFIPDIVFTSHRIDSILDMVTNQNCVALLMNVHLQLPENGPKQTGAPWCAVPITPVISSQLSLCYRCDKPLSKTAQLFVNLCNDKLFKS</sequence>
<dbReference type="InterPro" id="IPR036388">
    <property type="entry name" value="WH-like_DNA-bd_sf"/>
</dbReference>
<comment type="similarity">
    <text evidence="1">Belongs to the LysR transcriptional regulatory family.</text>
</comment>
<organism evidence="6 8">
    <name type="scientific">Roseburia intestinalis</name>
    <dbReference type="NCBI Taxonomy" id="166486"/>
    <lineage>
        <taxon>Bacteria</taxon>
        <taxon>Bacillati</taxon>
        <taxon>Bacillota</taxon>
        <taxon>Clostridia</taxon>
        <taxon>Lachnospirales</taxon>
        <taxon>Lachnospiraceae</taxon>
        <taxon>Roseburia</taxon>
    </lineage>
</organism>
<dbReference type="PROSITE" id="PS50931">
    <property type="entry name" value="HTH_LYSR"/>
    <property type="match status" value="1"/>
</dbReference>
<dbReference type="Gene3D" id="3.40.190.290">
    <property type="match status" value="1"/>
</dbReference>
<dbReference type="GO" id="GO:0003677">
    <property type="term" value="F:DNA binding"/>
    <property type="evidence" value="ECO:0007669"/>
    <property type="project" value="UniProtKB-KW"/>
</dbReference>
<dbReference type="Proteomes" id="UP000284051">
    <property type="component" value="Unassembled WGS sequence"/>
</dbReference>
<dbReference type="CDD" id="cd05466">
    <property type="entry name" value="PBP2_LTTR_substrate"/>
    <property type="match status" value="1"/>
</dbReference>
<evidence type="ECO:0000313" key="6">
    <source>
        <dbReference type="EMBL" id="CUN10906.1"/>
    </source>
</evidence>
<dbReference type="InterPro" id="IPR036390">
    <property type="entry name" value="WH_DNA-bd_sf"/>
</dbReference>
<dbReference type="AlphaFoldDB" id="A0A173U964"/>
<accession>A0A173U964</accession>
<evidence type="ECO:0000313" key="7">
    <source>
        <dbReference type="EMBL" id="RHG24493.1"/>
    </source>
</evidence>
<evidence type="ECO:0000313" key="9">
    <source>
        <dbReference type="Proteomes" id="UP000284051"/>
    </source>
</evidence>
<evidence type="ECO:0000259" key="5">
    <source>
        <dbReference type="PROSITE" id="PS50931"/>
    </source>
</evidence>
<keyword evidence="4" id="KW-0804">Transcription</keyword>
<name>A0A173U964_9FIRM</name>
<keyword evidence="2" id="KW-0805">Transcription regulation</keyword>
<protein>
    <submittedName>
        <fullName evidence="6">Cyn operon transcriptional activator</fullName>
    </submittedName>
    <submittedName>
        <fullName evidence="7">LysR family transcriptional regulator</fullName>
    </submittedName>
</protein>
<dbReference type="Pfam" id="PF03466">
    <property type="entry name" value="LysR_substrate"/>
    <property type="match status" value="1"/>
</dbReference>
<reference evidence="7 9" key="2">
    <citation type="submission" date="2018-08" db="EMBL/GenBank/DDBJ databases">
        <title>A genome reference for cultivated species of the human gut microbiota.</title>
        <authorList>
            <person name="Zou Y."/>
            <person name="Xue W."/>
            <person name="Luo G."/>
        </authorList>
    </citation>
    <scope>NUCLEOTIDE SEQUENCE [LARGE SCALE GENOMIC DNA]</scope>
    <source>
        <strain evidence="7 9">AM22-21LB</strain>
    </source>
</reference>
<dbReference type="GO" id="GO:0003700">
    <property type="term" value="F:DNA-binding transcription factor activity"/>
    <property type="evidence" value="ECO:0007669"/>
    <property type="project" value="InterPro"/>
</dbReference>
<proteinExistence type="inferred from homology"/>
<dbReference type="PANTHER" id="PTHR30419:SF28">
    <property type="entry name" value="HTH-TYPE TRANSCRIPTIONAL REGULATOR BSDA"/>
    <property type="match status" value="1"/>
</dbReference>
<dbReference type="PaxDb" id="166486-ERS852572_01953"/>
<dbReference type="InterPro" id="IPR050950">
    <property type="entry name" value="HTH-type_LysR_regulators"/>
</dbReference>